<dbReference type="EMBL" id="FLQW01001751">
    <property type="protein sequence ID" value="SBS91330.1"/>
    <property type="molecule type" value="Genomic_DNA"/>
</dbReference>
<dbReference type="GO" id="GO:0003676">
    <property type="term" value="F:nucleic acid binding"/>
    <property type="evidence" value="ECO:0007669"/>
    <property type="project" value="InterPro"/>
</dbReference>
<dbReference type="InterPro" id="IPR035979">
    <property type="entry name" value="RBD_domain_sf"/>
</dbReference>
<evidence type="ECO:0008006" key="4">
    <source>
        <dbReference type="Google" id="ProtNLM"/>
    </source>
</evidence>
<organism evidence="2 3">
    <name type="scientific">Plasmodium malariae</name>
    <dbReference type="NCBI Taxonomy" id="5858"/>
    <lineage>
        <taxon>Eukaryota</taxon>
        <taxon>Sar</taxon>
        <taxon>Alveolata</taxon>
        <taxon>Apicomplexa</taxon>
        <taxon>Aconoidasida</taxon>
        <taxon>Haemosporida</taxon>
        <taxon>Plasmodiidae</taxon>
        <taxon>Plasmodium</taxon>
        <taxon>Plasmodium (Plasmodium)</taxon>
    </lineage>
</organism>
<sequence length="1333" mass="156069">MSSVYISVIILSALFSFLNINIIRSYSIYGNLKTCKITYLNISKDSNDIKIDVTENYSMLEKEEKKKNRYSFSPMKRNSIKDIKRRMKYSGNNVKVKNSKFLKNKDINKILIDDINKERLKADIKAIGTSNINENLINQNILPLPVEEKLSPTYNCLVLCKGMPFHVDSTQIKDFFKPYKIIDKYIIFIKDKKGNFFGDVIVRFINKEQKYLAIKNKNYKFLLHRYIQLFNINEEHYEEYYNIGYKNPPSYKNYVPIKYVIVPNDLVNIGRISRVSNSSNASSSSRVGSVGSIEGTINNEEEQFHSFVSDRNYDDDEDTKELRKKINPVGILLKNIYTGKKLRGRITSVHEYGVFVDCDVYIKDKNNRFIKILSLLHKNKLTINIGLPSYPLHEQEDKELILQKNMNIIVYVDKIIKKQIDEEGEGNHRSEDYIDIVHKEDNELAIHTSDNSKDKKLIFFNLTLDSSITEEKIKWFRMMKLKRQSIQERLMNSNVTLLNLPSENEAKTYNKGWSYETPNQHMKKPPTKEEEAKKNSSENMYKNTGINKENMNNENSGNTSQQNYLQLPQNTDNLKIERSKLTKNVKLKKNVGNRPSKIYLMNNRNYKSMDISEVYNKVKKVKMVRCLKHNNGEKEEYKEEVEEKGKNKKNNSTSDGEDKKEINKSSNQEKGAKIDPKNDAKKKKKKEKIIDDTSLYDEYENYDDVFNVDSSSIETQEEVYEEPPDDANKDEDTDERGGTDSHDDKGHKGITKNRKIKKNVKNHYTDEMNSILSEIFSGNEETNNFQSESVRNNDAQNSQSGKNKKRKMLNVARNTGGENADNNGNIAHKCENTVIMKNFENNKDRMKWTNDIRKEESLLYSKLFGLKTDINDFYSNGTSVKDTSKKGKELSDTEEHIKLNEKESSRAIPNDEKENLEWGGGLGSSRKGDMNGGEEKGEEDEEEDRDKQNETNNSPFKRKLRKSDNVMISALLKGDSDTLDFSHFSDMSMEELKKEIYKRNFLLPVEISKDSLRNRLIQIYICEKKKIKFDNYPIIRYYLFDFHLRDEEMKLLILANRKFLNKKNINKQLLNTLDTNELKYLLHKSMEHFRLWEPHDSVKRKILNLNKDLLLKQNISNTDNIDQKNLIILWNDFKDFMLNFVYTCDDHYDTFENMNNLHFSSSDSSSSSISAYSNSNRNSNSNSGGTNEYISRMNNMEKENFFTSNNDLFNDMQEREINKNKDENKNSFDQALDSLNKHFEDNEVDDLPEKIDLKEAMKLLNNRTYLKKIKRFMNKTSDNVTDEDYIQKIIQHILKHKKYFKENLNEEILKKKPYEDLIVMLDQLPADLLEELF</sequence>
<dbReference type="InterPro" id="IPR012677">
    <property type="entry name" value="Nucleotide-bd_a/b_plait_sf"/>
</dbReference>
<dbReference type="Gene3D" id="3.30.70.330">
    <property type="match status" value="1"/>
</dbReference>
<accession>A0A1A8WHN7</accession>
<proteinExistence type="predicted"/>
<feature type="region of interest" description="Disordered" evidence="1">
    <location>
        <begin position="633"/>
        <end position="688"/>
    </location>
</feature>
<feature type="compositionally biased region" description="Basic and acidic residues" evidence="1">
    <location>
        <begin position="926"/>
        <end position="935"/>
    </location>
</feature>
<evidence type="ECO:0000256" key="1">
    <source>
        <dbReference type="SAM" id="MobiDB-lite"/>
    </source>
</evidence>
<gene>
    <name evidence="2" type="ORF">PMALA_032620</name>
</gene>
<feature type="compositionally biased region" description="Basic and acidic residues" evidence="1">
    <location>
        <begin position="882"/>
        <end position="916"/>
    </location>
</feature>
<dbReference type="CDD" id="cd12254">
    <property type="entry name" value="RRM_hnRNPH_ESRPs_RBM12_like"/>
    <property type="match status" value="1"/>
</dbReference>
<protein>
    <recommendedName>
        <fullName evidence="4">RNA-binding protein</fullName>
    </recommendedName>
</protein>
<feature type="compositionally biased region" description="Basic and acidic residues" evidence="1">
    <location>
        <begin position="670"/>
        <end position="679"/>
    </location>
</feature>
<feature type="region of interest" description="Disordered" evidence="1">
    <location>
        <begin position="708"/>
        <end position="757"/>
    </location>
</feature>
<reference evidence="3" key="1">
    <citation type="submission" date="2016-05" db="EMBL/GenBank/DDBJ databases">
        <authorList>
            <person name="Naeem Raeece"/>
        </authorList>
    </citation>
    <scope>NUCLEOTIDE SEQUENCE [LARGE SCALE GENOMIC DNA]</scope>
</reference>
<dbReference type="Proteomes" id="UP000078597">
    <property type="component" value="Unassembled WGS sequence"/>
</dbReference>
<evidence type="ECO:0000313" key="2">
    <source>
        <dbReference type="EMBL" id="SBS91330.1"/>
    </source>
</evidence>
<feature type="compositionally biased region" description="Low complexity" evidence="1">
    <location>
        <begin position="1168"/>
        <end position="1183"/>
    </location>
</feature>
<feature type="compositionally biased region" description="Polar residues" evidence="1">
    <location>
        <begin position="782"/>
        <end position="801"/>
    </location>
</feature>
<dbReference type="SUPFAM" id="SSF54928">
    <property type="entry name" value="RNA-binding domain, RBD"/>
    <property type="match status" value="1"/>
</dbReference>
<feature type="compositionally biased region" description="Acidic residues" evidence="1">
    <location>
        <begin position="715"/>
        <end position="734"/>
    </location>
</feature>
<feature type="compositionally biased region" description="Basic residues" evidence="1">
    <location>
        <begin position="748"/>
        <end position="757"/>
    </location>
</feature>
<evidence type="ECO:0000313" key="3">
    <source>
        <dbReference type="Proteomes" id="UP000078597"/>
    </source>
</evidence>
<feature type="compositionally biased region" description="Basic and acidic residues" evidence="1">
    <location>
        <begin position="526"/>
        <end position="536"/>
    </location>
</feature>
<feature type="compositionally biased region" description="Basic and acidic residues" evidence="1">
    <location>
        <begin position="633"/>
        <end position="645"/>
    </location>
</feature>
<feature type="region of interest" description="Disordered" evidence="1">
    <location>
        <begin position="1168"/>
        <end position="1189"/>
    </location>
</feature>
<feature type="compositionally biased region" description="Basic and acidic residues" evidence="1">
    <location>
        <begin position="735"/>
        <end position="747"/>
    </location>
</feature>
<feature type="region of interest" description="Disordered" evidence="1">
    <location>
        <begin position="513"/>
        <end position="541"/>
    </location>
</feature>
<feature type="region of interest" description="Disordered" evidence="1">
    <location>
        <begin position="874"/>
        <end position="958"/>
    </location>
</feature>
<dbReference type="VEuPathDB" id="PlasmoDB:PmUG01_14077600"/>
<feature type="region of interest" description="Disordered" evidence="1">
    <location>
        <begin position="782"/>
        <end position="806"/>
    </location>
</feature>
<name>A0A1A8WHN7_PLAMA</name>